<comment type="similarity">
    <text evidence="1">Belongs to the UDP-glycosyltransferase family.</text>
</comment>
<keyword evidence="6" id="KW-0812">Transmembrane</keyword>
<keyword evidence="3" id="KW-0328">Glycosyltransferase</keyword>
<evidence type="ECO:0000256" key="6">
    <source>
        <dbReference type="SAM" id="Phobius"/>
    </source>
</evidence>
<keyword evidence="4" id="KW-0808">Transferase</keyword>
<evidence type="ECO:0000313" key="7">
    <source>
        <dbReference type="Proteomes" id="UP000887565"/>
    </source>
</evidence>
<dbReference type="InterPro" id="IPR002213">
    <property type="entry name" value="UDP_glucos_trans"/>
</dbReference>
<dbReference type="SUPFAM" id="SSF53756">
    <property type="entry name" value="UDP-Glycosyltransferase/glycogen phosphorylase"/>
    <property type="match status" value="1"/>
</dbReference>
<dbReference type="AlphaFoldDB" id="A0A915JR59"/>
<proteinExistence type="inferred from homology"/>
<dbReference type="PANTHER" id="PTHR48043:SF119">
    <property type="entry name" value="UDP-GLUCURONOSYLTRANSFERASE"/>
    <property type="match status" value="1"/>
</dbReference>
<dbReference type="Proteomes" id="UP000887565">
    <property type="component" value="Unplaced"/>
</dbReference>
<keyword evidence="6" id="KW-1133">Transmembrane helix</keyword>
<dbReference type="WBParaSite" id="nRc.2.0.1.t28371-RA">
    <property type="protein sequence ID" value="nRc.2.0.1.t28371-RA"/>
    <property type="gene ID" value="nRc.2.0.1.g28371"/>
</dbReference>
<keyword evidence="6" id="KW-0472">Membrane</keyword>
<dbReference type="EC" id="2.4.1.17" evidence="2"/>
<dbReference type="PANTHER" id="PTHR48043">
    <property type="entry name" value="EG:EG0003.4 PROTEIN-RELATED"/>
    <property type="match status" value="1"/>
</dbReference>
<reference evidence="8" key="1">
    <citation type="submission" date="2022-11" db="UniProtKB">
        <authorList>
            <consortium name="WormBaseParasite"/>
        </authorList>
    </citation>
    <scope>IDENTIFICATION</scope>
</reference>
<evidence type="ECO:0000256" key="5">
    <source>
        <dbReference type="ARBA" id="ARBA00047475"/>
    </source>
</evidence>
<dbReference type="OMA" id="WIECVIR"/>
<dbReference type="GO" id="GO:0015020">
    <property type="term" value="F:glucuronosyltransferase activity"/>
    <property type="evidence" value="ECO:0007669"/>
    <property type="project" value="UniProtKB-EC"/>
</dbReference>
<comment type="catalytic activity">
    <reaction evidence="5">
        <text>glucuronate acceptor + UDP-alpha-D-glucuronate = acceptor beta-D-glucuronoside + UDP + H(+)</text>
        <dbReference type="Rhea" id="RHEA:21032"/>
        <dbReference type="ChEBI" id="CHEBI:15378"/>
        <dbReference type="ChEBI" id="CHEBI:58052"/>
        <dbReference type="ChEBI" id="CHEBI:58223"/>
        <dbReference type="ChEBI" id="CHEBI:132367"/>
        <dbReference type="ChEBI" id="CHEBI:132368"/>
        <dbReference type="EC" id="2.4.1.17"/>
    </reaction>
</comment>
<dbReference type="Gene3D" id="3.40.50.2000">
    <property type="entry name" value="Glycogen Phosphorylase B"/>
    <property type="match status" value="1"/>
</dbReference>
<dbReference type="Pfam" id="PF00201">
    <property type="entry name" value="UDPGT"/>
    <property type="match status" value="1"/>
</dbReference>
<evidence type="ECO:0000256" key="3">
    <source>
        <dbReference type="ARBA" id="ARBA00022676"/>
    </source>
</evidence>
<accession>A0A915JR59</accession>
<name>A0A915JR59_ROMCU</name>
<evidence type="ECO:0000256" key="4">
    <source>
        <dbReference type="ARBA" id="ARBA00022679"/>
    </source>
</evidence>
<organism evidence="7 8">
    <name type="scientific">Romanomermis culicivorax</name>
    <name type="common">Nematode worm</name>
    <dbReference type="NCBI Taxonomy" id="13658"/>
    <lineage>
        <taxon>Eukaryota</taxon>
        <taxon>Metazoa</taxon>
        <taxon>Ecdysozoa</taxon>
        <taxon>Nematoda</taxon>
        <taxon>Enoplea</taxon>
        <taxon>Dorylaimia</taxon>
        <taxon>Mermithida</taxon>
        <taxon>Mermithoidea</taxon>
        <taxon>Mermithidae</taxon>
        <taxon>Romanomermis</taxon>
    </lineage>
</organism>
<dbReference type="InterPro" id="IPR050271">
    <property type="entry name" value="UDP-glycosyltransferase"/>
</dbReference>
<protein>
    <recommendedName>
        <fullName evidence="2">glucuronosyltransferase</fullName>
        <ecNumber evidence="2">2.4.1.17</ecNumber>
    </recommendedName>
</protein>
<evidence type="ECO:0000256" key="2">
    <source>
        <dbReference type="ARBA" id="ARBA00012544"/>
    </source>
</evidence>
<evidence type="ECO:0000256" key="1">
    <source>
        <dbReference type="ARBA" id="ARBA00009995"/>
    </source>
</evidence>
<feature type="transmembrane region" description="Helical" evidence="6">
    <location>
        <begin position="133"/>
        <end position="157"/>
    </location>
</feature>
<keyword evidence="7" id="KW-1185">Reference proteome</keyword>
<evidence type="ECO:0000313" key="8">
    <source>
        <dbReference type="WBParaSite" id="nRc.2.0.1.t28371-RA"/>
    </source>
</evidence>
<sequence>EALLVHPKTKLFISHGGLKSITETICAGVPALVIPFFAEQIRNAHLLVKHGSGVVLNKFNLTSNSIFAESSRILSDSNFSRNIQKLKNYFNDQPLPTIDNGAFWTEFVIRHQNDRNFRKFFRLHETNMSWIELFMIDIFVFFFIIPFFSTFFIVRLVRKTLRF</sequence>